<reference evidence="2 3" key="1">
    <citation type="journal article" date="2015" name="Nature">
        <title>rRNA introns, odd ribosomes, and small enigmatic genomes across a large radiation of phyla.</title>
        <authorList>
            <person name="Brown C.T."/>
            <person name="Hug L.A."/>
            <person name="Thomas B.C."/>
            <person name="Sharon I."/>
            <person name="Castelle C.J."/>
            <person name="Singh A."/>
            <person name="Wilkins M.J."/>
            <person name="Williams K.H."/>
            <person name="Banfield J.F."/>
        </authorList>
    </citation>
    <scope>NUCLEOTIDE SEQUENCE [LARGE SCALE GENOMIC DNA]</scope>
</reference>
<dbReference type="InterPro" id="IPR041698">
    <property type="entry name" value="Methyltransf_25"/>
</dbReference>
<dbReference type="Proteomes" id="UP000033860">
    <property type="component" value="Unassembled WGS sequence"/>
</dbReference>
<organism evidence="2 3">
    <name type="scientific">Candidatus Beckwithbacteria bacterium GW2011_GWB1_47_15</name>
    <dbReference type="NCBI Taxonomy" id="1618371"/>
    <lineage>
        <taxon>Bacteria</taxon>
        <taxon>Candidatus Beckwithiibacteriota</taxon>
    </lineage>
</organism>
<protein>
    <submittedName>
        <fullName evidence="2">Methyltransferase, UbiE/COQ5</fullName>
    </submittedName>
</protein>
<keyword evidence="2" id="KW-0489">Methyltransferase</keyword>
<evidence type="ECO:0000313" key="3">
    <source>
        <dbReference type="Proteomes" id="UP000033860"/>
    </source>
</evidence>
<dbReference type="AlphaFoldDB" id="A0A0G1UT38"/>
<sequence length="248" mass="28718">MESVIGEMFDRTLAYSHQASEVKKMLRHYFDKAEIKNKVILDAGCRVGEYSQALVEMGARKIIGIDLSSRCIQVAKKRLKGKSKKMKFYQGDITNLKMFPDRFFDIVFCLGTINYLNPKGVKKAMKEFARVTKPDGIMLVLFQKNKGLLIQLVSKIATRLSVNVYLFFIDHFSFLFKSFVERMIGRKISYQYLKYDIFFGLRNLNFGIPVKIDKKFRVPTVTCEYCSEKTTASFKINVPKTIITRDND</sequence>
<dbReference type="GO" id="GO:0008168">
    <property type="term" value="F:methyltransferase activity"/>
    <property type="evidence" value="ECO:0007669"/>
    <property type="project" value="UniProtKB-KW"/>
</dbReference>
<dbReference type="EMBL" id="LCNT01000006">
    <property type="protein sequence ID" value="KKU60900.1"/>
    <property type="molecule type" value="Genomic_DNA"/>
</dbReference>
<evidence type="ECO:0000259" key="1">
    <source>
        <dbReference type="Pfam" id="PF13649"/>
    </source>
</evidence>
<dbReference type="SUPFAM" id="SSF53335">
    <property type="entry name" value="S-adenosyl-L-methionine-dependent methyltransferases"/>
    <property type="match status" value="1"/>
</dbReference>
<dbReference type="Pfam" id="PF13649">
    <property type="entry name" value="Methyltransf_25"/>
    <property type="match status" value="1"/>
</dbReference>
<proteinExistence type="predicted"/>
<name>A0A0G1UT38_9BACT</name>
<gene>
    <name evidence="2" type="ORF">UX85_C0006G0034</name>
</gene>
<feature type="domain" description="Methyltransferase" evidence="1">
    <location>
        <begin position="40"/>
        <end position="136"/>
    </location>
</feature>
<dbReference type="InterPro" id="IPR050508">
    <property type="entry name" value="Methyltransf_Superfamily"/>
</dbReference>
<dbReference type="PANTHER" id="PTHR42912">
    <property type="entry name" value="METHYLTRANSFERASE"/>
    <property type="match status" value="1"/>
</dbReference>
<keyword evidence="2" id="KW-0808">Transferase</keyword>
<dbReference type="CDD" id="cd02440">
    <property type="entry name" value="AdoMet_MTases"/>
    <property type="match status" value="1"/>
</dbReference>
<accession>A0A0G1UT38</accession>
<evidence type="ECO:0000313" key="2">
    <source>
        <dbReference type="EMBL" id="KKU60900.1"/>
    </source>
</evidence>
<dbReference type="Gene3D" id="3.40.50.150">
    <property type="entry name" value="Vaccinia Virus protein VP39"/>
    <property type="match status" value="1"/>
</dbReference>
<dbReference type="InterPro" id="IPR029063">
    <property type="entry name" value="SAM-dependent_MTases_sf"/>
</dbReference>
<dbReference type="GO" id="GO:0032259">
    <property type="term" value="P:methylation"/>
    <property type="evidence" value="ECO:0007669"/>
    <property type="project" value="UniProtKB-KW"/>
</dbReference>
<comment type="caution">
    <text evidence="2">The sequence shown here is derived from an EMBL/GenBank/DDBJ whole genome shotgun (WGS) entry which is preliminary data.</text>
</comment>